<dbReference type="RefSeq" id="WP_207350564.1">
    <property type="nucleotide sequence ID" value="NZ_JAFMPY010000008.1"/>
</dbReference>
<keyword evidence="2" id="KW-0472">Membrane</keyword>
<keyword evidence="4" id="KW-1185">Reference proteome</keyword>
<name>A0ABS3J2M2_9HYPH</name>
<organism evidence="3 4">
    <name type="scientific">Jiella sonneratiae</name>
    <dbReference type="NCBI Taxonomy" id="2816856"/>
    <lineage>
        <taxon>Bacteria</taxon>
        <taxon>Pseudomonadati</taxon>
        <taxon>Pseudomonadota</taxon>
        <taxon>Alphaproteobacteria</taxon>
        <taxon>Hyphomicrobiales</taxon>
        <taxon>Aurantimonadaceae</taxon>
        <taxon>Jiella</taxon>
    </lineage>
</organism>
<proteinExistence type="predicted"/>
<evidence type="ECO:0000256" key="2">
    <source>
        <dbReference type="SAM" id="Phobius"/>
    </source>
</evidence>
<protein>
    <submittedName>
        <fullName evidence="3">DUF2937 family protein</fullName>
    </submittedName>
</protein>
<dbReference type="Pfam" id="PF11157">
    <property type="entry name" value="DUF2937"/>
    <property type="match status" value="1"/>
</dbReference>
<keyword evidence="2" id="KW-1133">Transmembrane helix</keyword>
<evidence type="ECO:0000313" key="4">
    <source>
        <dbReference type="Proteomes" id="UP000664288"/>
    </source>
</evidence>
<feature type="transmembrane region" description="Helical" evidence="2">
    <location>
        <begin position="154"/>
        <end position="177"/>
    </location>
</feature>
<accession>A0ABS3J2M2</accession>
<dbReference type="Proteomes" id="UP000664288">
    <property type="component" value="Unassembled WGS sequence"/>
</dbReference>
<gene>
    <name evidence="3" type="ORF">J1C47_09720</name>
</gene>
<dbReference type="EMBL" id="JAFMPY010000008">
    <property type="protein sequence ID" value="MBO0903919.1"/>
    <property type="molecule type" value="Genomic_DNA"/>
</dbReference>
<evidence type="ECO:0000256" key="1">
    <source>
        <dbReference type="SAM" id="MobiDB-lite"/>
    </source>
</evidence>
<feature type="region of interest" description="Disordered" evidence="1">
    <location>
        <begin position="180"/>
        <end position="199"/>
    </location>
</feature>
<sequence length="199" mass="21858">MPHRDRPAGRHASHRRTTSLSAFLARVLAALFGGFLFSQSAEFTQQYLQRLGGAADEMQAVVQRFEESARASDLTARQAIDRLKTNPDDVAVRQGSDAETNLERYGDLERRYRALVSTAPLFRPFEVAIDPDWTIAGRAASDYRPAIPATGDGVLLALFGFVAGWVCGAGGHGAVALRRRRSRTRTPARPGEGKEEFIE</sequence>
<dbReference type="InterPro" id="IPR022584">
    <property type="entry name" value="DUF2937"/>
</dbReference>
<reference evidence="3 4" key="1">
    <citation type="submission" date="2021-03" db="EMBL/GenBank/DDBJ databases">
        <title>Whole genome sequence of Jiella sp. MQZ13P-4.</title>
        <authorList>
            <person name="Tuo L."/>
        </authorList>
    </citation>
    <scope>NUCLEOTIDE SEQUENCE [LARGE SCALE GENOMIC DNA]</scope>
    <source>
        <strain evidence="3 4">MQZ13P-4</strain>
    </source>
</reference>
<comment type="caution">
    <text evidence="3">The sequence shown here is derived from an EMBL/GenBank/DDBJ whole genome shotgun (WGS) entry which is preliminary data.</text>
</comment>
<keyword evidence="2" id="KW-0812">Transmembrane</keyword>
<feature type="transmembrane region" description="Helical" evidence="2">
    <location>
        <begin position="20"/>
        <end position="38"/>
    </location>
</feature>
<evidence type="ECO:0000313" key="3">
    <source>
        <dbReference type="EMBL" id="MBO0903919.1"/>
    </source>
</evidence>